<dbReference type="NCBIfam" id="TIGR02169">
    <property type="entry name" value="SMC_prok_A"/>
    <property type="match status" value="1"/>
</dbReference>
<dbReference type="Gene3D" id="3.40.50.300">
    <property type="entry name" value="P-loop containing nucleotide triphosphate hydrolases"/>
    <property type="match status" value="2"/>
</dbReference>
<dbReference type="Pfam" id="PF02463">
    <property type="entry name" value="SMC_N"/>
    <property type="match status" value="1"/>
</dbReference>
<comment type="similarity">
    <text evidence="6">Belongs to the SMC family.</text>
</comment>
<accession>A0A9D1MZ24</accession>
<reference evidence="8" key="1">
    <citation type="submission" date="2020-10" db="EMBL/GenBank/DDBJ databases">
        <authorList>
            <person name="Gilroy R."/>
        </authorList>
    </citation>
    <scope>NUCLEOTIDE SEQUENCE</scope>
    <source>
        <strain evidence="8">CHK154-7741</strain>
    </source>
</reference>
<feature type="coiled-coil region" evidence="6">
    <location>
        <begin position="945"/>
        <end position="1014"/>
    </location>
</feature>
<keyword evidence="2 6" id="KW-0547">Nucleotide-binding</keyword>
<dbReference type="Gene3D" id="3.30.70.1620">
    <property type="match status" value="1"/>
</dbReference>
<evidence type="ECO:0000256" key="2">
    <source>
        <dbReference type="ARBA" id="ARBA00022741"/>
    </source>
</evidence>
<dbReference type="Gene3D" id="1.20.1060.20">
    <property type="match status" value="1"/>
</dbReference>
<feature type="coiled-coil region" evidence="6">
    <location>
        <begin position="844"/>
        <end position="899"/>
    </location>
</feature>
<dbReference type="InterPro" id="IPR011890">
    <property type="entry name" value="SMC_prok"/>
</dbReference>
<evidence type="ECO:0000256" key="1">
    <source>
        <dbReference type="ARBA" id="ARBA00022490"/>
    </source>
</evidence>
<evidence type="ECO:0000256" key="4">
    <source>
        <dbReference type="ARBA" id="ARBA00023054"/>
    </source>
</evidence>
<dbReference type="PIRSF" id="PIRSF005719">
    <property type="entry name" value="SMC"/>
    <property type="match status" value="1"/>
</dbReference>
<keyword evidence="1 6" id="KW-0963">Cytoplasm</keyword>
<evidence type="ECO:0000259" key="7">
    <source>
        <dbReference type="SMART" id="SM00968"/>
    </source>
</evidence>
<keyword evidence="3 6" id="KW-0067">ATP-binding</keyword>
<keyword evidence="5 6" id="KW-0238">DNA-binding</keyword>
<dbReference type="GO" id="GO:0030261">
    <property type="term" value="P:chromosome condensation"/>
    <property type="evidence" value="ECO:0007669"/>
    <property type="project" value="InterPro"/>
</dbReference>
<sequence>MYIKEVEIDNFKSFANKLTIPFLKGFTTISGPNGSGKSNIIDSVLFALGLSTSRTLRAEKISQLISTHTRRNEAIVKVTFAPENGEEKEFSVARKIKKSSQGYNSIYYLNDKIVTLTDVHTILEKYNITPNSYNVIMQNDVMSITNCSDVERRKIIDEIAGVADFDRRIEQAQNELGTVESRVQNSLLILSEVETRLETLKAEREVALKYQKLRDEKTDLESKITTVKYFDIKKNLERTHESILDANKKKKEEENKLKKQDAELLKVKTKLDELSDLVKEKGEAEQIEVKKQVEEIKGQVDRKESAIVYADKGIQDNLKTIENAKNGIEDLKKKKEQTQSNIEAKNLEIKNLEEDKALKQEDLMKTLQEVAGLNQSADKYVAQRNELRTQLEALKDEETKLIQAQAPLEAELNNLVKSVEDAKNKIAEFEEFKQNFAGNKDRVEVQVEELGKELKDFKTIQETTLYELDKTKNELNDVQYNVQTAYRKISQMEAQKQAFEDVNFGRAVDTVLNAKIKGVHATLAQLGQVDKEYSTALEVAMGGRMANVVVDDDETARIAIEVLKSANAGRATFLPLNKINKAPRSLKLPKDKGVIDFAINLIDFDDEYLNVFFHALGETLVVEDYNSARKLIGQYRMVTLTGELFEKSGSISGGSQKRSGLKFSQTQDDELAKFKERLQAFEKTYAELNKKKEELELKLDKVRISYSNSMTEYNKAKMELQNLVAQADSNENNIKEKRDYLAQAEPRMQAIEKQLDEMEQKLVNYNEQALKLDEEIKEIEAKMTPEELQNLKKLTEEKENAIKAIDSAILRAHNEIDGFNRTLVFHDDVIDTKTKEIAKLGSDNEIYEQDKVKYKAEIVELKAQIEVLDAKIKELGEKLIELQTERDAVNAQYLELDKEKNLIVLNIEKVSEQIEAFKARRRELEPQLELVKEELKENGVDISNLVEIEISVEEITGRIQRLQRRMDELGDVNMRAIKSYDEVSERQNELKTKIDTLSKEKNQILDRMQGYENLKKDTFMNTYNNINDNFKEIFHRLSEGEGTLVLDNHEQPFTGGMSIEAQPRDKEKTRLNLMSGGEKSLTALAFVFAIQRYLPAPFYAFDEVDANLDGINVEKLADMVKTQAENTQFVVVSHRKPMIESANRTIGVTQKEKGITRVTGVKLRD</sequence>
<dbReference type="GO" id="GO:0005524">
    <property type="term" value="F:ATP binding"/>
    <property type="evidence" value="ECO:0007669"/>
    <property type="project" value="UniProtKB-UniRule"/>
</dbReference>
<dbReference type="InterPro" id="IPR024704">
    <property type="entry name" value="SMC"/>
</dbReference>
<dbReference type="GO" id="GO:0007062">
    <property type="term" value="P:sister chromatid cohesion"/>
    <property type="evidence" value="ECO:0007669"/>
    <property type="project" value="InterPro"/>
</dbReference>
<dbReference type="NCBIfam" id="TIGR02168">
    <property type="entry name" value="SMC_prok_B"/>
    <property type="match status" value="1"/>
</dbReference>
<keyword evidence="4 6" id="KW-0175">Coiled coil</keyword>
<dbReference type="GO" id="GO:0005694">
    <property type="term" value="C:chromosome"/>
    <property type="evidence" value="ECO:0007669"/>
    <property type="project" value="InterPro"/>
</dbReference>
<comment type="caution">
    <text evidence="8">The sequence shown here is derived from an EMBL/GenBank/DDBJ whole genome shotgun (WGS) entry which is preliminary data.</text>
</comment>
<evidence type="ECO:0000256" key="6">
    <source>
        <dbReference type="HAMAP-Rule" id="MF_01894"/>
    </source>
</evidence>
<organism evidence="8 9">
    <name type="scientific">Candidatus Limenecus avicola</name>
    <dbReference type="NCBI Taxonomy" id="2840847"/>
    <lineage>
        <taxon>Bacteria</taxon>
        <taxon>Bacillati</taxon>
        <taxon>Bacillota</taxon>
        <taxon>Clostridia</taxon>
        <taxon>Eubacteriales</taxon>
        <taxon>Clostridiaceae</taxon>
        <taxon>Clostridiaceae incertae sedis</taxon>
        <taxon>Candidatus Limenecus</taxon>
    </lineage>
</organism>
<dbReference type="SUPFAM" id="SSF75553">
    <property type="entry name" value="Smc hinge domain"/>
    <property type="match status" value="1"/>
</dbReference>
<dbReference type="GO" id="GO:0007059">
    <property type="term" value="P:chromosome segregation"/>
    <property type="evidence" value="ECO:0007669"/>
    <property type="project" value="UniProtKB-UniRule"/>
</dbReference>
<dbReference type="AlphaFoldDB" id="A0A9D1MZ24"/>
<comment type="domain">
    <text evidence="6">Contains large globular domains required for ATP hydrolysis at each terminus and a third globular domain forming a flexible hinge near the middle of the molecule. These domains are separated by coiled-coil structures.</text>
</comment>
<evidence type="ECO:0000313" key="9">
    <source>
        <dbReference type="Proteomes" id="UP000886748"/>
    </source>
</evidence>
<evidence type="ECO:0000313" key="8">
    <source>
        <dbReference type="EMBL" id="HIU92055.1"/>
    </source>
</evidence>
<dbReference type="GO" id="GO:0016887">
    <property type="term" value="F:ATP hydrolysis activity"/>
    <property type="evidence" value="ECO:0007669"/>
    <property type="project" value="InterPro"/>
</dbReference>
<dbReference type="SMART" id="SM00968">
    <property type="entry name" value="SMC_hinge"/>
    <property type="match status" value="1"/>
</dbReference>
<name>A0A9D1MZ24_9CLOT</name>
<feature type="domain" description="SMC hinge" evidence="7">
    <location>
        <begin position="517"/>
        <end position="632"/>
    </location>
</feature>
<proteinExistence type="inferred from homology"/>
<reference evidence="8" key="2">
    <citation type="journal article" date="2021" name="PeerJ">
        <title>Extensive microbial diversity within the chicken gut microbiome revealed by metagenomics and culture.</title>
        <authorList>
            <person name="Gilroy R."/>
            <person name="Ravi A."/>
            <person name="Getino M."/>
            <person name="Pursley I."/>
            <person name="Horton D.L."/>
            <person name="Alikhan N.F."/>
            <person name="Baker D."/>
            <person name="Gharbi K."/>
            <person name="Hall N."/>
            <person name="Watson M."/>
            <person name="Adriaenssens E.M."/>
            <person name="Foster-Nyarko E."/>
            <person name="Jarju S."/>
            <person name="Secka A."/>
            <person name="Antonio M."/>
            <person name="Oren A."/>
            <person name="Chaudhuri R.R."/>
            <person name="La Ragione R."/>
            <person name="Hildebrand F."/>
            <person name="Pallen M.J."/>
        </authorList>
    </citation>
    <scope>NUCLEOTIDE SEQUENCE</scope>
    <source>
        <strain evidence="8">CHK154-7741</strain>
    </source>
</reference>
<evidence type="ECO:0000256" key="5">
    <source>
        <dbReference type="ARBA" id="ARBA00023125"/>
    </source>
</evidence>
<dbReference type="GO" id="GO:0006260">
    <property type="term" value="P:DNA replication"/>
    <property type="evidence" value="ECO:0007669"/>
    <property type="project" value="UniProtKB-UniRule"/>
</dbReference>
<dbReference type="SUPFAM" id="SSF52540">
    <property type="entry name" value="P-loop containing nucleoside triphosphate hydrolases"/>
    <property type="match status" value="1"/>
</dbReference>
<dbReference type="GO" id="GO:0005737">
    <property type="term" value="C:cytoplasm"/>
    <property type="evidence" value="ECO:0007669"/>
    <property type="project" value="UniProtKB-SubCell"/>
</dbReference>
<dbReference type="InterPro" id="IPR036277">
    <property type="entry name" value="SMC_hinge_sf"/>
</dbReference>
<feature type="binding site" evidence="6">
    <location>
        <begin position="32"/>
        <end position="39"/>
    </location>
    <ligand>
        <name>ATP</name>
        <dbReference type="ChEBI" id="CHEBI:30616"/>
    </ligand>
</feature>
<dbReference type="InterPro" id="IPR027417">
    <property type="entry name" value="P-loop_NTPase"/>
</dbReference>
<feature type="coiled-coil region" evidence="6">
    <location>
        <begin position="671"/>
        <end position="811"/>
    </location>
</feature>
<dbReference type="HAMAP" id="MF_01894">
    <property type="entry name" value="Smc_prok"/>
    <property type="match status" value="1"/>
</dbReference>
<dbReference type="InterPro" id="IPR003395">
    <property type="entry name" value="RecF/RecN/SMC_N"/>
</dbReference>
<feature type="coiled-coil region" evidence="6">
    <location>
        <begin position="314"/>
        <end position="488"/>
    </location>
</feature>
<comment type="function">
    <text evidence="6">Required for chromosome condensation and partitioning.</text>
</comment>
<gene>
    <name evidence="6 8" type="primary">smc</name>
    <name evidence="8" type="ORF">IAD26_02850</name>
</gene>
<dbReference type="Pfam" id="PF06470">
    <property type="entry name" value="SMC_hinge"/>
    <property type="match status" value="1"/>
</dbReference>
<dbReference type="Proteomes" id="UP000886748">
    <property type="component" value="Unassembled WGS sequence"/>
</dbReference>
<protein>
    <recommendedName>
        <fullName evidence="6">Chromosome partition protein Smc</fullName>
    </recommendedName>
</protein>
<comment type="subcellular location">
    <subcellularLocation>
        <location evidence="6">Cytoplasm</location>
    </subcellularLocation>
</comment>
<evidence type="ECO:0000256" key="3">
    <source>
        <dbReference type="ARBA" id="ARBA00022840"/>
    </source>
</evidence>
<dbReference type="PANTHER" id="PTHR18937">
    <property type="entry name" value="STRUCTURAL MAINTENANCE OF CHROMOSOMES SMC FAMILY MEMBER"/>
    <property type="match status" value="1"/>
</dbReference>
<dbReference type="InterPro" id="IPR010935">
    <property type="entry name" value="SMC_hinge"/>
</dbReference>
<dbReference type="GO" id="GO:0003677">
    <property type="term" value="F:DNA binding"/>
    <property type="evidence" value="ECO:0007669"/>
    <property type="project" value="UniProtKB-UniRule"/>
</dbReference>
<dbReference type="EMBL" id="DVOD01000020">
    <property type="protein sequence ID" value="HIU92055.1"/>
    <property type="molecule type" value="Genomic_DNA"/>
</dbReference>
<comment type="subunit">
    <text evidence="6">Homodimer.</text>
</comment>
<feature type="coiled-coil region" evidence="6">
    <location>
        <begin position="162"/>
        <end position="277"/>
    </location>
</feature>